<sequence length="217" mass="24392">MRPQSPRKRKEDLERERATLRRTRPTTTRRSMRESIRSGYAFSHSQGFGDLIVKGKLFKNVENMRSKSPRPAATTSSGVASTVDREIIHHDPMLSPIEEVQTPRPDDHQQIQIPMMTAVPIKETTFPVTKRRESIPFVPPIPPGHHSLLVNTDTIHAGSSYPGMVSARDEPSPQQGIRISGDGRPMTTSNQQSLPRKPQTGAGKRKETQDDIIVERF</sequence>
<dbReference type="WBParaSite" id="MBELARI_LOCUS8875">
    <property type="protein sequence ID" value="MBELARI_LOCUS8875"/>
    <property type="gene ID" value="MBELARI_LOCUS8875"/>
</dbReference>
<evidence type="ECO:0000256" key="1">
    <source>
        <dbReference type="SAM" id="MobiDB-lite"/>
    </source>
</evidence>
<dbReference type="AlphaFoldDB" id="A0AAF3FRZ2"/>
<accession>A0AAF3FRZ2</accession>
<feature type="region of interest" description="Disordered" evidence="1">
    <location>
        <begin position="1"/>
        <end position="38"/>
    </location>
</feature>
<dbReference type="Proteomes" id="UP000887575">
    <property type="component" value="Unassembled WGS sequence"/>
</dbReference>
<feature type="compositionally biased region" description="Basic and acidic residues" evidence="1">
    <location>
        <begin position="204"/>
        <end position="217"/>
    </location>
</feature>
<protein>
    <submittedName>
        <fullName evidence="3">Uncharacterized protein</fullName>
    </submittedName>
</protein>
<feature type="region of interest" description="Disordered" evidence="1">
    <location>
        <begin position="164"/>
        <end position="217"/>
    </location>
</feature>
<reference evidence="3" key="1">
    <citation type="submission" date="2024-02" db="UniProtKB">
        <authorList>
            <consortium name="WormBaseParasite"/>
        </authorList>
    </citation>
    <scope>IDENTIFICATION</scope>
</reference>
<keyword evidence="2" id="KW-1185">Reference proteome</keyword>
<proteinExistence type="predicted"/>
<evidence type="ECO:0000313" key="3">
    <source>
        <dbReference type="WBParaSite" id="MBELARI_LOCUS8875"/>
    </source>
</evidence>
<evidence type="ECO:0000313" key="2">
    <source>
        <dbReference type="Proteomes" id="UP000887575"/>
    </source>
</evidence>
<organism evidence="2 3">
    <name type="scientific">Mesorhabditis belari</name>
    <dbReference type="NCBI Taxonomy" id="2138241"/>
    <lineage>
        <taxon>Eukaryota</taxon>
        <taxon>Metazoa</taxon>
        <taxon>Ecdysozoa</taxon>
        <taxon>Nematoda</taxon>
        <taxon>Chromadorea</taxon>
        <taxon>Rhabditida</taxon>
        <taxon>Rhabditina</taxon>
        <taxon>Rhabditomorpha</taxon>
        <taxon>Rhabditoidea</taxon>
        <taxon>Rhabditidae</taxon>
        <taxon>Mesorhabditinae</taxon>
        <taxon>Mesorhabditis</taxon>
    </lineage>
</organism>
<name>A0AAF3FRZ2_9BILA</name>
<feature type="compositionally biased region" description="Basic and acidic residues" evidence="1">
    <location>
        <begin position="9"/>
        <end position="19"/>
    </location>
</feature>